<evidence type="ECO:0000313" key="4">
    <source>
        <dbReference type="Proteomes" id="UP000322139"/>
    </source>
</evidence>
<proteinExistence type="predicted"/>
<dbReference type="NCBIfam" id="TIGR04416">
    <property type="entry name" value="group_II_RT_mat"/>
    <property type="match status" value="1"/>
</dbReference>
<dbReference type="RefSeq" id="WP_148976420.1">
    <property type="nucleotide sequence ID" value="NZ_VTER01000011.1"/>
</dbReference>
<keyword evidence="3" id="KW-0695">RNA-directed DNA polymerase</keyword>
<accession>A0A5D4R212</accession>
<dbReference type="GO" id="GO:0003964">
    <property type="term" value="F:RNA-directed DNA polymerase activity"/>
    <property type="evidence" value="ECO:0007669"/>
    <property type="project" value="UniProtKB-KW"/>
</dbReference>
<dbReference type="InterPro" id="IPR043502">
    <property type="entry name" value="DNA/RNA_pol_sf"/>
</dbReference>
<keyword evidence="3" id="KW-0548">Nucleotidyltransferase</keyword>
<dbReference type="InterPro" id="IPR030931">
    <property type="entry name" value="Group_II_RT_mat"/>
</dbReference>
<name>A0A5D4R212_9BACI</name>
<dbReference type="PANTHER" id="PTHR34047:SF8">
    <property type="entry name" value="PROTEIN YKFC"/>
    <property type="match status" value="1"/>
</dbReference>
<dbReference type="InterPro" id="IPR051083">
    <property type="entry name" value="GrpII_Intron_Splice-Mob/Def"/>
</dbReference>
<evidence type="ECO:0000313" key="3">
    <source>
        <dbReference type="EMBL" id="TYS45437.1"/>
    </source>
</evidence>
<dbReference type="EC" id="2.7.7.49" evidence="3"/>
<reference evidence="3 4" key="1">
    <citation type="submission" date="2019-08" db="EMBL/GenBank/DDBJ databases">
        <title>Bacillus genomes from the desert of Cuatro Cienegas, Coahuila.</title>
        <authorList>
            <person name="Olmedo-Alvarez G."/>
        </authorList>
    </citation>
    <scope>NUCLEOTIDE SEQUENCE [LARGE SCALE GENOMIC DNA]</scope>
    <source>
        <strain evidence="3 4">CH446_14T</strain>
    </source>
</reference>
<dbReference type="SUPFAM" id="SSF56672">
    <property type="entry name" value="DNA/RNA polymerases"/>
    <property type="match status" value="1"/>
</dbReference>
<dbReference type="AlphaFoldDB" id="A0A5D4R212"/>
<evidence type="ECO:0000256" key="1">
    <source>
        <dbReference type="SAM" id="MobiDB-lite"/>
    </source>
</evidence>
<feature type="domain" description="Reverse transcriptase" evidence="2">
    <location>
        <begin position="66"/>
        <end position="317"/>
    </location>
</feature>
<dbReference type="Pfam" id="PF08388">
    <property type="entry name" value="GIIM"/>
    <property type="match status" value="1"/>
</dbReference>
<feature type="compositionally biased region" description="Polar residues" evidence="1">
    <location>
        <begin position="437"/>
        <end position="447"/>
    </location>
</feature>
<dbReference type="CDD" id="cd01651">
    <property type="entry name" value="RT_G2_intron"/>
    <property type="match status" value="1"/>
</dbReference>
<evidence type="ECO:0000259" key="2">
    <source>
        <dbReference type="PROSITE" id="PS50878"/>
    </source>
</evidence>
<gene>
    <name evidence="3" type="primary">ltrA</name>
    <name evidence="3" type="ORF">FZD51_20285</name>
</gene>
<dbReference type="InterPro" id="IPR000477">
    <property type="entry name" value="RT_dom"/>
</dbReference>
<sequence>METKLTRIAELAKLNPDLVFTSLAHLLNEDFLKQCHHELPSGKATGINDVTKEKYGEELDKNIQGLVERLRRQAYRPVPVKRTYINKPGTKKKRPLGLPDHEDKIVQRAVTKILNAIYENDFLDSSFGFRPNRSCHDALKILNVYIEGRYTNYIVDADIKGFFDNVDHGWMMKFLQHRINDASLLRIIARFLKGGYMEEGEYFDSDKGTPQGGVISPILANVYLHYVLDLWFEKTVRKQCKGQAYIVRYADDFVCCFQLKSDAEAFYLALLKRLDKFNLEVAQDKTKIIPFGRFAERDCKRNGQGKPPTFDFLGFTHYCSESKKGKFRVKRKTSRKKLNAKLKQHKEWLKIHRTTNIRDIMGRISRSLIGYYNYYCITDNLQTVENFLDRIRKLLFKWMNRRSQRKSFSWEKFKLFLEKYPLPKGGSAPPRGKRSAWNANQQPHSKT</sequence>
<feature type="region of interest" description="Disordered" evidence="1">
    <location>
        <begin position="424"/>
        <end position="447"/>
    </location>
</feature>
<dbReference type="Pfam" id="PF00078">
    <property type="entry name" value="RVT_1"/>
    <property type="match status" value="1"/>
</dbReference>
<comment type="caution">
    <text evidence="3">The sequence shown here is derived from an EMBL/GenBank/DDBJ whole genome shotgun (WGS) entry which is preliminary data.</text>
</comment>
<organism evidence="3 4">
    <name type="scientific">Bacillus infantis</name>
    <dbReference type="NCBI Taxonomy" id="324767"/>
    <lineage>
        <taxon>Bacteria</taxon>
        <taxon>Bacillati</taxon>
        <taxon>Bacillota</taxon>
        <taxon>Bacilli</taxon>
        <taxon>Bacillales</taxon>
        <taxon>Bacillaceae</taxon>
        <taxon>Bacillus</taxon>
    </lineage>
</organism>
<dbReference type="EMBL" id="VTER01000011">
    <property type="protein sequence ID" value="TYS45437.1"/>
    <property type="molecule type" value="Genomic_DNA"/>
</dbReference>
<dbReference type="InterPro" id="IPR013597">
    <property type="entry name" value="Mat_intron_G2"/>
</dbReference>
<dbReference type="Proteomes" id="UP000322139">
    <property type="component" value="Unassembled WGS sequence"/>
</dbReference>
<dbReference type="PANTHER" id="PTHR34047">
    <property type="entry name" value="NUCLEAR INTRON MATURASE 1, MITOCHONDRIAL-RELATED"/>
    <property type="match status" value="1"/>
</dbReference>
<dbReference type="PROSITE" id="PS50878">
    <property type="entry name" value="RT_POL"/>
    <property type="match status" value="1"/>
</dbReference>
<protein>
    <submittedName>
        <fullName evidence="3">Group II intron reverse transcriptase/maturase</fullName>
        <ecNumber evidence="3">2.7.7.49</ecNumber>
    </submittedName>
</protein>
<keyword evidence="3" id="KW-0808">Transferase</keyword>